<dbReference type="AlphaFoldDB" id="A0A8J2Z5I4"/>
<accession>A0A8J2Z5I4</accession>
<reference evidence="1" key="2">
    <citation type="submission" date="2020-09" db="EMBL/GenBank/DDBJ databases">
        <authorList>
            <person name="Sun Q."/>
            <person name="Zhou Y."/>
        </authorList>
    </citation>
    <scope>NUCLEOTIDE SEQUENCE</scope>
    <source>
        <strain evidence="1">CGMCC 1.15758</strain>
    </source>
</reference>
<name>A0A8J2Z5I4_9GAMM</name>
<sequence>MKLYDINQEIMQIVCEAVDAETGEVIAELDTQKLTDLKIARKEKVLNLGKYIKNLDAELTAVNNEKTKFLKWEQSLKKRIESIKTYLAKNMAEGEKFKDAQIMVSWRMPSEQVHVSNVDMLPEKYKRISVDANKVELKRAIKNGEAITGACLQYGEPSVLIK</sequence>
<comment type="caution">
    <text evidence="1">The sequence shown here is derived from an EMBL/GenBank/DDBJ whole genome shotgun (WGS) entry which is preliminary data.</text>
</comment>
<evidence type="ECO:0000313" key="1">
    <source>
        <dbReference type="EMBL" id="GGG03151.1"/>
    </source>
</evidence>
<evidence type="ECO:0000313" key="2">
    <source>
        <dbReference type="Proteomes" id="UP000636949"/>
    </source>
</evidence>
<dbReference type="EMBL" id="BMJS01000026">
    <property type="protein sequence ID" value="GGG03151.1"/>
    <property type="molecule type" value="Genomic_DNA"/>
</dbReference>
<dbReference type="OrthoDB" id="5623270at2"/>
<organism evidence="1 2">
    <name type="scientific">Cysteiniphilum litorale</name>
    <dbReference type="NCBI Taxonomy" id="2056700"/>
    <lineage>
        <taxon>Bacteria</taxon>
        <taxon>Pseudomonadati</taxon>
        <taxon>Pseudomonadota</taxon>
        <taxon>Gammaproteobacteria</taxon>
        <taxon>Thiotrichales</taxon>
        <taxon>Fastidiosibacteraceae</taxon>
        <taxon>Cysteiniphilum</taxon>
    </lineage>
</organism>
<protein>
    <recommendedName>
        <fullName evidence="3">Virus Gp157</fullName>
    </recommendedName>
</protein>
<dbReference type="RefSeq" id="WP_117003361.1">
    <property type="nucleotide sequence ID" value="NZ_BMJS01000026.1"/>
</dbReference>
<dbReference type="InterPro" id="IPR008840">
    <property type="entry name" value="Sipho_Gp157"/>
</dbReference>
<evidence type="ECO:0008006" key="3">
    <source>
        <dbReference type="Google" id="ProtNLM"/>
    </source>
</evidence>
<dbReference type="Proteomes" id="UP000636949">
    <property type="component" value="Unassembled WGS sequence"/>
</dbReference>
<gene>
    <name evidence="1" type="ORF">GCM10010995_20740</name>
</gene>
<dbReference type="Pfam" id="PF05565">
    <property type="entry name" value="Sipho_Gp157"/>
    <property type="match status" value="1"/>
</dbReference>
<proteinExistence type="predicted"/>
<keyword evidence="2" id="KW-1185">Reference proteome</keyword>
<reference evidence="1" key="1">
    <citation type="journal article" date="2014" name="Int. J. Syst. Evol. Microbiol.">
        <title>Complete genome sequence of Corynebacterium casei LMG S-19264T (=DSM 44701T), isolated from a smear-ripened cheese.</title>
        <authorList>
            <consortium name="US DOE Joint Genome Institute (JGI-PGF)"/>
            <person name="Walter F."/>
            <person name="Albersmeier A."/>
            <person name="Kalinowski J."/>
            <person name="Ruckert C."/>
        </authorList>
    </citation>
    <scope>NUCLEOTIDE SEQUENCE</scope>
    <source>
        <strain evidence="1">CGMCC 1.15758</strain>
    </source>
</reference>